<reference evidence="2" key="1">
    <citation type="journal article" date="2019" name="Int. J. Syst. Evol. Microbiol.">
        <title>The Global Catalogue of Microorganisms (GCM) 10K type strain sequencing project: providing services to taxonomists for standard genome sequencing and annotation.</title>
        <authorList>
            <consortium name="The Broad Institute Genomics Platform"/>
            <consortium name="The Broad Institute Genome Sequencing Center for Infectious Disease"/>
            <person name="Wu L."/>
            <person name="Ma J."/>
        </authorList>
    </citation>
    <scope>NUCLEOTIDE SEQUENCE [LARGE SCALE GENOMIC DNA]</scope>
    <source>
        <strain evidence="2">JCM 14232</strain>
    </source>
</reference>
<comment type="caution">
    <text evidence="1">The sequence shown here is derived from an EMBL/GenBank/DDBJ whole genome shotgun (WGS) entry which is preliminary data.</text>
</comment>
<accession>A0ABP3KII4</accession>
<organism evidence="1 2">
    <name type="scientific">Alkalibacterium indicireducens</name>
    <dbReference type="NCBI Taxonomy" id="398758"/>
    <lineage>
        <taxon>Bacteria</taxon>
        <taxon>Bacillati</taxon>
        <taxon>Bacillota</taxon>
        <taxon>Bacilli</taxon>
        <taxon>Lactobacillales</taxon>
        <taxon>Carnobacteriaceae</taxon>
        <taxon>Alkalibacterium</taxon>
    </lineage>
</organism>
<evidence type="ECO:0000313" key="2">
    <source>
        <dbReference type="Proteomes" id="UP001410648"/>
    </source>
</evidence>
<sequence length="64" mass="7603">MDILKHLNSMVTDYFTHRDYLHKVTDSIILTTEDATKDLLDFLLTMNLTDRDRFKVSDQSDTFF</sequence>
<protein>
    <submittedName>
        <fullName evidence="1">Uncharacterized protein</fullName>
    </submittedName>
</protein>
<dbReference type="EMBL" id="BAAADA010000071">
    <property type="protein sequence ID" value="GAA0480714.1"/>
    <property type="molecule type" value="Genomic_DNA"/>
</dbReference>
<proteinExistence type="predicted"/>
<dbReference type="Proteomes" id="UP001410648">
    <property type="component" value="Unassembled WGS sequence"/>
</dbReference>
<evidence type="ECO:0000313" key="1">
    <source>
        <dbReference type="EMBL" id="GAA0480714.1"/>
    </source>
</evidence>
<gene>
    <name evidence="1" type="ORF">GCM10008936_08140</name>
</gene>
<keyword evidence="2" id="KW-1185">Reference proteome</keyword>
<name>A0ABP3KII4_9LACT</name>